<dbReference type="AlphaFoldDB" id="A0A4P6MM29"/>
<sequence length="1000" mass="118244">MEKNKINFANELHQNGYLTNWNIGTSTDGYFEKFISWASNNELVQKMLQKDNFNIRILKKTEQYSIALFDVDDNVTVYSSNGKKNRYSEATYSQCFRVLDYLGFGEYNKNNKIFVFNKDKLLELNRINEINQKNYTVVKWISESLQEIAQDYNDKISIFSSNNQIELKPISGSPKFTVYISFLKDYILEQINNNKNQDEDNNFDYLAYSTIANSIKKKRNSNTKTNLEQYFYTKKFANTINKLINTNSDEITTAQSTMAKKLIQNFNESVEFLKKIIYVTTNEIYDVVYEPFDKNIEKYHNDKQKWLTYFQDSKNWAKNVNSSVISIKELFNSIVGIEGDDHNNGIIYQIPIFQREYKWPLTLVFSLLENIASNVNGFVFLNTIILTEKRDFNSNTKCYNVVDGQQRIFSLILISLAIIKYKFSQNLPIDNNMLNLMQKSNNEYKIEKYFKNVENRSDYQILIDFIKSKRNNIDLNSQQNKIDNYLIKIVEYIHNNTIKNKNYIENLEQNLLYHTGINRVILSNVDENDVFLNLNKNSLPLNALDLFKSYLYSIAIDKCKLEGENEIKNFINPLLKEFKIFYTEKKDNQSLLYEFSSKLFFHLIGYESAKKTKNDANIYLNLKNSLDHLIEKEAANKDEINRDVIQAVFDEMIELIHQWQFINSGKNQTNCKYSFKHGKNFNDSYLWHAIYGATYGFSLNIPVNIIWKLLEKYYQKGVFNKNNFKGEELKQKYKLVNELMQYLKELERAIVLWKIITFKGDSQTKKAFKIASKIENNENSYKSIEEFIDDLEVKIINSNIRLSDNQIKTCFIKKIDDQDFTQEYDALSEKLKDNNTRAFYCMRYHFISQISKNIDLLKDPTTNISINGVNNFDINLSHIHYDHDMPVKLESQFKEILIKQHKFSDENYLQKVQLIGNGKLLYSTKNKSKSNYVPRLSDIDKNKSSYSSRKFLIINDYIDEFDQWEQVVMKESLEMCKTLYKYYTNKLDKDIFGEHYQKKQ</sequence>
<evidence type="ECO:0000313" key="2">
    <source>
        <dbReference type="EMBL" id="QBF34528.1"/>
    </source>
</evidence>
<dbReference type="Proteomes" id="UP000289326">
    <property type="component" value="Chromosome"/>
</dbReference>
<proteinExistence type="predicted"/>
<dbReference type="OrthoDB" id="395447at2"/>
<dbReference type="RefSeq" id="WP_130429306.1">
    <property type="nucleotide sequence ID" value="NZ_CP034841.1"/>
</dbReference>
<protein>
    <submittedName>
        <fullName evidence="2">DUF262 domain-containing protein</fullName>
    </submittedName>
</protein>
<accession>A0A4P6MM29</accession>
<name>A0A4P6MM29_9BACT</name>
<dbReference type="InterPro" id="IPR004919">
    <property type="entry name" value="GmrSD_N"/>
</dbReference>
<gene>
    <name evidence="2" type="ORF">EG856_01125</name>
</gene>
<evidence type="ECO:0000259" key="1">
    <source>
        <dbReference type="Pfam" id="PF03235"/>
    </source>
</evidence>
<feature type="domain" description="GmrSD restriction endonucleases N-terminal" evidence="1">
    <location>
        <begin position="343"/>
        <end position="551"/>
    </location>
</feature>
<reference evidence="2 3" key="1">
    <citation type="submission" date="2019-01" db="EMBL/GenBank/DDBJ databases">
        <title>Complete sequence and annotation of the Mycoplasma phocirhinis strain 852T genome.</title>
        <authorList>
            <person name="Frasca S.Jr."/>
            <person name="Kutish G.F."/>
            <person name="Castellanos Gell J."/>
            <person name="Michaels D.L."/>
            <person name="Brown D.R."/>
        </authorList>
    </citation>
    <scope>NUCLEOTIDE SEQUENCE [LARGE SCALE GENOMIC DNA]</scope>
    <source>
        <strain evidence="2 3">852</strain>
    </source>
</reference>
<dbReference type="EMBL" id="CP034841">
    <property type="protein sequence ID" value="QBF34528.1"/>
    <property type="molecule type" value="Genomic_DNA"/>
</dbReference>
<dbReference type="Pfam" id="PF03235">
    <property type="entry name" value="GmrSD_N"/>
    <property type="match status" value="1"/>
</dbReference>
<evidence type="ECO:0000313" key="3">
    <source>
        <dbReference type="Proteomes" id="UP000289326"/>
    </source>
</evidence>
<organism evidence="2 3">
    <name type="scientific">Mycoplasmopsis phocirhinis</name>
    <dbReference type="NCBI Taxonomy" id="142650"/>
    <lineage>
        <taxon>Bacteria</taxon>
        <taxon>Bacillati</taxon>
        <taxon>Mycoplasmatota</taxon>
        <taxon>Mycoplasmoidales</taxon>
        <taxon>Metamycoplasmataceae</taxon>
        <taxon>Mycoplasmopsis</taxon>
    </lineage>
</organism>
<dbReference type="PANTHER" id="PTHR35149:SF1">
    <property type="entry name" value="DUF5655 DOMAIN-CONTAINING PROTEIN"/>
    <property type="match status" value="1"/>
</dbReference>
<keyword evidence="3" id="KW-1185">Reference proteome</keyword>
<dbReference type="KEGG" id="mphi:EG856_01125"/>
<dbReference type="PANTHER" id="PTHR35149">
    <property type="entry name" value="SLL5132 PROTEIN"/>
    <property type="match status" value="1"/>
</dbReference>